<name>A0ABD0Z582_9HEMI</name>
<accession>A0ABD0Z582</accession>
<reference evidence="1 2" key="1">
    <citation type="submission" date="2024-07" db="EMBL/GenBank/DDBJ databases">
        <title>Chromosome-level genome assembly of the water stick insect Ranatra chinensis (Heteroptera: Nepidae).</title>
        <authorList>
            <person name="Liu X."/>
        </authorList>
    </citation>
    <scope>NUCLEOTIDE SEQUENCE [LARGE SCALE GENOMIC DNA]</scope>
    <source>
        <strain evidence="1">Cailab_2021Rc</strain>
        <tissue evidence="1">Muscle</tissue>
    </source>
</reference>
<dbReference type="Proteomes" id="UP001558652">
    <property type="component" value="Unassembled WGS sequence"/>
</dbReference>
<evidence type="ECO:0000313" key="1">
    <source>
        <dbReference type="EMBL" id="KAL1138877.1"/>
    </source>
</evidence>
<gene>
    <name evidence="1" type="ORF">AAG570_008939</name>
</gene>
<proteinExistence type="predicted"/>
<dbReference type="AlphaFoldDB" id="A0ABD0Z582"/>
<organism evidence="1 2">
    <name type="scientific">Ranatra chinensis</name>
    <dbReference type="NCBI Taxonomy" id="642074"/>
    <lineage>
        <taxon>Eukaryota</taxon>
        <taxon>Metazoa</taxon>
        <taxon>Ecdysozoa</taxon>
        <taxon>Arthropoda</taxon>
        <taxon>Hexapoda</taxon>
        <taxon>Insecta</taxon>
        <taxon>Pterygota</taxon>
        <taxon>Neoptera</taxon>
        <taxon>Paraneoptera</taxon>
        <taxon>Hemiptera</taxon>
        <taxon>Heteroptera</taxon>
        <taxon>Panheteroptera</taxon>
        <taxon>Nepomorpha</taxon>
        <taxon>Nepidae</taxon>
        <taxon>Ranatrinae</taxon>
        <taxon>Ranatra</taxon>
    </lineage>
</organism>
<sequence length="116" mass="13481">MIREFRRCPDAEKSFIRIVSSRVDMVGPGKRVVNAVFVLPKNIERFTKAALKIYKCPSFTDQADCESYLRMQSNENVCSRLLRENEIWTPLIQSFHPSFKCPLKMVCTNFIAIVNF</sequence>
<keyword evidence="2" id="KW-1185">Reference proteome</keyword>
<comment type="caution">
    <text evidence="1">The sequence shown here is derived from an EMBL/GenBank/DDBJ whole genome shotgun (WGS) entry which is preliminary data.</text>
</comment>
<protein>
    <submittedName>
        <fullName evidence="1">Uncharacterized protein</fullName>
    </submittedName>
</protein>
<evidence type="ECO:0000313" key="2">
    <source>
        <dbReference type="Proteomes" id="UP001558652"/>
    </source>
</evidence>
<dbReference type="EMBL" id="JBFDAA010000003">
    <property type="protein sequence ID" value="KAL1138877.1"/>
    <property type="molecule type" value="Genomic_DNA"/>
</dbReference>